<name>A0A4U5MLZ4_STECR</name>
<dbReference type="InterPro" id="IPR000219">
    <property type="entry name" value="DH_dom"/>
</dbReference>
<dbReference type="PROSITE" id="PS50003">
    <property type="entry name" value="PH_DOMAIN"/>
    <property type="match status" value="1"/>
</dbReference>
<evidence type="ECO:0000313" key="3">
    <source>
        <dbReference type="EMBL" id="TKR70471.1"/>
    </source>
</evidence>
<dbReference type="Gene3D" id="2.30.29.30">
    <property type="entry name" value="Pleckstrin-homology domain (PH domain)/Phosphotyrosine-binding domain (PTB)"/>
    <property type="match status" value="1"/>
</dbReference>
<dbReference type="CDD" id="cd00160">
    <property type="entry name" value="RhoGEF"/>
    <property type="match status" value="1"/>
</dbReference>
<dbReference type="AlphaFoldDB" id="A0A4U5MLZ4"/>
<evidence type="ECO:0000259" key="2">
    <source>
        <dbReference type="PROSITE" id="PS50010"/>
    </source>
</evidence>
<dbReference type="InterPro" id="IPR035899">
    <property type="entry name" value="DBL_dom_sf"/>
</dbReference>
<dbReference type="GO" id="GO:0031267">
    <property type="term" value="F:small GTPase binding"/>
    <property type="evidence" value="ECO:0007669"/>
    <property type="project" value="TreeGrafter"/>
</dbReference>
<accession>A0A4U5MLZ4</accession>
<reference evidence="3 4" key="2">
    <citation type="journal article" date="2019" name="G3 (Bethesda)">
        <title>Hybrid Assembly of the Genome of the Entomopathogenic Nematode Steinernema carpocapsae Identifies the X-Chromosome.</title>
        <authorList>
            <person name="Serra L."/>
            <person name="Macchietto M."/>
            <person name="Macias-Munoz A."/>
            <person name="McGill C.J."/>
            <person name="Rodriguez I.M."/>
            <person name="Rodriguez B."/>
            <person name="Murad R."/>
            <person name="Mortazavi A."/>
        </authorList>
    </citation>
    <scope>NUCLEOTIDE SEQUENCE [LARGE SCALE GENOMIC DNA]</scope>
    <source>
        <strain evidence="3 4">ALL</strain>
    </source>
</reference>
<feature type="domain" description="PH" evidence="1">
    <location>
        <begin position="217"/>
        <end position="310"/>
    </location>
</feature>
<dbReference type="SMART" id="SM00325">
    <property type="entry name" value="RhoGEF"/>
    <property type="match status" value="1"/>
</dbReference>
<reference evidence="3 4" key="1">
    <citation type="journal article" date="2015" name="Genome Biol.">
        <title>Comparative genomics of Steinernema reveals deeply conserved gene regulatory networks.</title>
        <authorList>
            <person name="Dillman A.R."/>
            <person name="Macchietto M."/>
            <person name="Porter C.F."/>
            <person name="Rogers A."/>
            <person name="Williams B."/>
            <person name="Antoshechkin I."/>
            <person name="Lee M.M."/>
            <person name="Goodwin Z."/>
            <person name="Lu X."/>
            <person name="Lewis E.E."/>
            <person name="Goodrich-Blair H."/>
            <person name="Stock S.P."/>
            <person name="Adams B.J."/>
            <person name="Sternberg P.W."/>
            <person name="Mortazavi A."/>
        </authorList>
    </citation>
    <scope>NUCLEOTIDE SEQUENCE [LARGE SCALE GENOMIC DNA]</scope>
    <source>
        <strain evidence="3 4">ALL</strain>
    </source>
</reference>
<evidence type="ECO:0000259" key="1">
    <source>
        <dbReference type="PROSITE" id="PS50003"/>
    </source>
</evidence>
<dbReference type="STRING" id="34508.A0A4U5MLZ4"/>
<dbReference type="Gene3D" id="1.20.900.10">
    <property type="entry name" value="Dbl homology (DH) domain"/>
    <property type="match status" value="1"/>
</dbReference>
<comment type="caution">
    <text evidence="3">The sequence shown here is derived from an EMBL/GenBank/DDBJ whole genome shotgun (WGS) entry which is preliminary data.</text>
</comment>
<dbReference type="Pfam" id="PF22697">
    <property type="entry name" value="SOS1_NGEF_PH"/>
    <property type="match status" value="1"/>
</dbReference>
<dbReference type="PANTHER" id="PTHR45924">
    <property type="entry name" value="FI17866P1"/>
    <property type="match status" value="1"/>
</dbReference>
<dbReference type="OrthoDB" id="1594986at2759"/>
<protein>
    <recommendedName>
        <fullName evidence="5">DH domain-containing protein</fullName>
    </recommendedName>
</protein>
<dbReference type="GO" id="GO:0005085">
    <property type="term" value="F:guanyl-nucleotide exchange factor activity"/>
    <property type="evidence" value="ECO:0007669"/>
    <property type="project" value="InterPro"/>
</dbReference>
<dbReference type="SUPFAM" id="SSF50729">
    <property type="entry name" value="PH domain-like"/>
    <property type="match status" value="1"/>
</dbReference>
<dbReference type="PROSITE" id="PS50010">
    <property type="entry name" value="DH_2"/>
    <property type="match status" value="1"/>
</dbReference>
<dbReference type="InterPro" id="IPR011993">
    <property type="entry name" value="PH-like_dom_sf"/>
</dbReference>
<dbReference type="PANTHER" id="PTHR45924:SF2">
    <property type="entry name" value="FI17866P1"/>
    <property type="match status" value="1"/>
</dbReference>
<dbReference type="InterPro" id="IPR001849">
    <property type="entry name" value="PH_domain"/>
</dbReference>
<feature type="domain" description="DH" evidence="2">
    <location>
        <begin position="1"/>
        <end position="185"/>
    </location>
</feature>
<dbReference type="EMBL" id="AZBU02000007">
    <property type="protein sequence ID" value="TKR70471.1"/>
    <property type="molecule type" value="Genomic_DNA"/>
</dbReference>
<dbReference type="Pfam" id="PF00621">
    <property type="entry name" value="RhoGEF"/>
    <property type="match status" value="1"/>
</dbReference>
<dbReference type="SUPFAM" id="SSF48065">
    <property type="entry name" value="DBL homology domain (DH-domain)"/>
    <property type="match status" value="1"/>
</dbReference>
<evidence type="ECO:0008006" key="5">
    <source>
        <dbReference type="Google" id="ProtNLM"/>
    </source>
</evidence>
<organism evidence="3 4">
    <name type="scientific">Steinernema carpocapsae</name>
    <name type="common">Entomopathogenic nematode</name>
    <dbReference type="NCBI Taxonomy" id="34508"/>
    <lineage>
        <taxon>Eukaryota</taxon>
        <taxon>Metazoa</taxon>
        <taxon>Ecdysozoa</taxon>
        <taxon>Nematoda</taxon>
        <taxon>Chromadorea</taxon>
        <taxon>Rhabditida</taxon>
        <taxon>Tylenchina</taxon>
        <taxon>Panagrolaimomorpha</taxon>
        <taxon>Strongyloidoidea</taxon>
        <taxon>Steinernematidae</taxon>
        <taxon>Steinernema</taxon>
    </lineage>
</organism>
<evidence type="ECO:0000313" key="4">
    <source>
        <dbReference type="Proteomes" id="UP000298663"/>
    </source>
</evidence>
<sequence length="459" mass="53755">MNFVIDELVETERNFGDDLQAVIEGYYYYFVENDVRYNISVCDLKSVFGGLETIYNFSRRLYDALNRVSYSVLKTARTFLKFSIGFNDYVLYCTGYERTIARLNQMMENKLFAKAVEVQQKRLGHSLPLSSYLLKPVQRVLKYHLFWEKIMKQWSRPPGLTLEEKFYVRKAFESMTQLAENINAEKKRCDRIERVVQLQSRIINFPLDEIPMPSQGELLLDGSLKMLNSKSRRYLFLYERVFLITKEQNGYFLCKACIPSANMMISDTVPNHPMAFEIISFGVTSSRHCFEAESMNIKQQWIKEVKRIMFDQCAVKITRPSFRGYSFGGAVGLPKTRPISTASEVNVGSKPEITHFPKKSYSFTPAKRKEQRHIRFETSAPAKIETKKEEEFVSGAVFDRMLTERYANGFDEEEEDREEVMGKFWVSSPHLKSDYRRSRSSLVAEQIRRKKMERTNRDI</sequence>
<dbReference type="Proteomes" id="UP000298663">
    <property type="component" value="Unassembled WGS sequence"/>
</dbReference>
<proteinExistence type="predicted"/>
<dbReference type="SMART" id="SM00233">
    <property type="entry name" value="PH"/>
    <property type="match status" value="1"/>
</dbReference>
<dbReference type="InterPro" id="IPR055251">
    <property type="entry name" value="SOS1_NGEF_PH"/>
</dbReference>
<gene>
    <name evidence="3" type="ORF">L596_022498</name>
</gene>
<keyword evidence="4" id="KW-1185">Reference proteome</keyword>